<dbReference type="Proteomes" id="UP001159427">
    <property type="component" value="Unassembled WGS sequence"/>
</dbReference>
<evidence type="ECO:0000313" key="3">
    <source>
        <dbReference type="Proteomes" id="UP001159427"/>
    </source>
</evidence>
<reference evidence="2 3" key="1">
    <citation type="submission" date="2022-05" db="EMBL/GenBank/DDBJ databases">
        <authorList>
            <consortium name="Genoscope - CEA"/>
            <person name="William W."/>
        </authorList>
    </citation>
    <scope>NUCLEOTIDE SEQUENCE [LARGE SCALE GENOMIC DNA]</scope>
</reference>
<evidence type="ECO:0000256" key="1">
    <source>
        <dbReference type="SAM" id="SignalP"/>
    </source>
</evidence>
<name>A0ABN8PIC0_9CNID</name>
<keyword evidence="1" id="KW-0732">Signal</keyword>
<keyword evidence="3" id="KW-1185">Reference proteome</keyword>
<accession>A0ABN8PIC0</accession>
<organism evidence="2 3">
    <name type="scientific">Porites evermanni</name>
    <dbReference type="NCBI Taxonomy" id="104178"/>
    <lineage>
        <taxon>Eukaryota</taxon>
        <taxon>Metazoa</taxon>
        <taxon>Cnidaria</taxon>
        <taxon>Anthozoa</taxon>
        <taxon>Hexacorallia</taxon>
        <taxon>Scleractinia</taxon>
        <taxon>Fungiina</taxon>
        <taxon>Poritidae</taxon>
        <taxon>Porites</taxon>
    </lineage>
</organism>
<gene>
    <name evidence="2" type="ORF">PEVE_00043174</name>
</gene>
<proteinExistence type="predicted"/>
<feature type="signal peptide" evidence="1">
    <location>
        <begin position="1"/>
        <end position="23"/>
    </location>
</feature>
<sequence>MSEKPHVCLSFLIIIIFASAITAIQLPYEVYESIMELSDLDDYKKLITQVNVSNELGPTRPIYRLDLDPEYVAYYEIDTGNNYVIFSSGPKTGDYRDVQSGPDPRPSDILIQQAQKIGQRCEKFYRLSPFGLTICKNGNGTVVAANYNWTADFAETSDPSFYEKQIGDWRLLDQMVRDSADSFKSKWHERAAQRRSKTEWATTEVFFNGNAINMNETDEEVLTPGSVAKVALGEQFRSVNVYVTNGDNWCMSPSSRSAWHQKLCKVLVEVCQLDGTGVPR</sequence>
<feature type="chain" id="PRO_5045907526" evidence="1">
    <location>
        <begin position="24"/>
        <end position="280"/>
    </location>
</feature>
<evidence type="ECO:0000313" key="2">
    <source>
        <dbReference type="EMBL" id="CAH3144438.1"/>
    </source>
</evidence>
<comment type="caution">
    <text evidence="2">The sequence shown here is derived from an EMBL/GenBank/DDBJ whole genome shotgun (WGS) entry which is preliminary data.</text>
</comment>
<dbReference type="EMBL" id="CALNXI010000872">
    <property type="protein sequence ID" value="CAH3144438.1"/>
    <property type="molecule type" value="Genomic_DNA"/>
</dbReference>
<protein>
    <submittedName>
        <fullName evidence="2">Uncharacterized protein</fullName>
    </submittedName>
</protein>